<dbReference type="Proteomes" id="UP000558488">
    <property type="component" value="Unassembled WGS sequence"/>
</dbReference>
<protein>
    <submittedName>
        <fullName evidence="1">Uncharacterized protein</fullName>
    </submittedName>
</protein>
<accession>A0A7J7XBY5</accession>
<dbReference type="AlphaFoldDB" id="A0A7J7XBY5"/>
<dbReference type="EMBL" id="JACAGB010000008">
    <property type="protein sequence ID" value="KAF6346906.1"/>
    <property type="molecule type" value="Genomic_DNA"/>
</dbReference>
<keyword evidence="2" id="KW-1185">Reference proteome</keyword>
<gene>
    <name evidence="1" type="ORF">mPipKuh1_010641</name>
</gene>
<comment type="caution">
    <text evidence="1">The sequence shown here is derived from an EMBL/GenBank/DDBJ whole genome shotgun (WGS) entry which is preliminary data.</text>
</comment>
<proteinExistence type="predicted"/>
<name>A0A7J7XBY5_PIPKU</name>
<evidence type="ECO:0000313" key="2">
    <source>
        <dbReference type="Proteomes" id="UP000558488"/>
    </source>
</evidence>
<reference evidence="1 2" key="1">
    <citation type="journal article" date="2020" name="Nature">
        <title>Six reference-quality genomes reveal evolution of bat adaptations.</title>
        <authorList>
            <person name="Jebb D."/>
            <person name="Huang Z."/>
            <person name="Pippel M."/>
            <person name="Hughes G.M."/>
            <person name="Lavrichenko K."/>
            <person name="Devanna P."/>
            <person name="Winkler S."/>
            <person name="Jermiin L.S."/>
            <person name="Skirmuntt E.C."/>
            <person name="Katzourakis A."/>
            <person name="Burkitt-Gray L."/>
            <person name="Ray D.A."/>
            <person name="Sullivan K.A.M."/>
            <person name="Roscito J.G."/>
            <person name="Kirilenko B.M."/>
            <person name="Davalos L.M."/>
            <person name="Corthals A.P."/>
            <person name="Power M.L."/>
            <person name="Jones G."/>
            <person name="Ransome R.D."/>
            <person name="Dechmann D.K.N."/>
            <person name="Locatelli A.G."/>
            <person name="Puechmaille S.J."/>
            <person name="Fedrigo O."/>
            <person name="Jarvis E.D."/>
            <person name="Hiller M."/>
            <person name="Vernes S.C."/>
            <person name="Myers E.W."/>
            <person name="Teeling E.C."/>
        </authorList>
    </citation>
    <scope>NUCLEOTIDE SEQUENCE [LARGE SCALE GENOMIC DNA]</scope>
    <source>
        <strain evidence="1">MPipKuh1</strain>
        <tissue evidence="1">Flight muscle</tissue>
    </source>
</reference>
<organism evidence="1 2">
    <name type="scientific">Pipistrellus kuhlii</name>
    <name type="common">Kuhl's pipistrelle</name>
    <dbReference type="NCBI Taxonomy" id="59472"/>
    <lineage>
        <taxon>Eukaryota</taxon>
        <taxon>Metazoa</taxon>
        <taxon>Chordata</taxon>
        <taxon>Craniata</taxon>
        <taxon>Vertebrata</taxon>
        <taxon>Euteleostomi</taxon>
        <taxon>Mammalia</taxon>
        <taxon>Eutheria</taxon>
        <taxon>Laurasiatheria</taxon>
        <taxon>Chiroptera</taxon>
        <taxon>Yangochiroptera</taxon>
        <taxon>Vespertilionidae</taxon>
        <taxon>Pipistrellus</taxon>
    </lineage>
</organism>
<sequence length="132" mass="14608">MASRPRYNKMSLLFKDTLYTNITARQSLTQFLTLWICPKSTSCTNYTISVSPTFSLHFLNYSTMASAVPTQSLSPSVLPISYYLHSSLNISKPWAAAIPSCASQLTNSFASQPVEGSCQGANWITLRISKQK</sequence>
<evidence type="ECO:0000313" key="1">
    <source>
        <dbReference type="EMBL" id="KAF6346906.1"/>
    </source>
</evidence>